<sequence length="173" mass="18900">MRVRFPRLADGQRSFSVVERSDGVRYRVHEGVAGPALPHDAVHFVVERETEEDGGFWGAVAAGAVFSSMRHIDGRRPPHAKERSESAIRARSERLQRAELMADLVEYVAAEGITSAGGVAKAAREVLSTLPDTSVDGPKVIAAAATLQATARRWASLAPGDELTFDWPEKRRR</sequence>
<protein>
    <submittedName>
        <fullName evidence="1">Uncharacterized protein</fullName>
    </submittedName>
</protein>
<keyword evidence="2" id="KW-1185">Reference proteome</keyword>
<reference evidence="1 2" key="1">
    <citation type="submission" date="2019-06" db="EMBL/GenBank/DDBJ databases">
        <title>Sequencing the genomes of 1000 actinobacteria strains.</title>
        <authorList>
            <person name="Klenk H.-P."/>
        </authorList>
    </citation>
    <scope>NUCLEOTIDE SEQUENCE [LARGE SCALE GENOMIC DNA]</scope>
    <source>
        <strain evidence="1 2">DSM 102200</strain>
    </source>
</reference>
<comment type="caution">
    <text evidence="1">The sequence shown here is derived from an EMBL/GenBank/DDBJ whole genome shotgun (WGS) entry which is preliminary data.</text>
</comment>
<proteinExistence type="predicted"/>
<accession>A0A543CKC8</accession>
<dbReference type="RefSeq" id="WP_141956271.1">
    <property type="nucleotide sequence ID" value="NZ_VFOZ01000001.1"/>
</dbReference>
<dbReference type="EMBL" id="VFOZ01000001">
    <property type="protein sequence ID" value="TQL97554.1"/>
    <property type="molecule type" value="Genomic_DNA"/>
</dbReference>
<evidence type="ECO:0000313" key="2">
    <source>
        <dbReference type="Proteomes" id="UP000316096"/>
    </source>
</evidence>
<dbReference type="Proteomes" id="UP000316096">
    <property type="component" value="Unassembled WGS sequence"/>
</dbReference>
<evidence type="ECO:0000313" key="1">
    <source>
        <dbReference type="EMBL" id="TQL97554.1"/>
    </source>
</evidence>
<name>A0A543CKC8_9ACTN</name>
<dbReference type="AlphaFoldDB" id="A0A543CKC8"/>
<gene>
    <name evidence="1" type="ORF">FB559_3147</name>
</gene>
<organism evidence="1 2">
    <name type="scientific">Actinoallomurus bryophytorum</name>
    <dbReference type="NCBI Taxonomy" id="1490222"/>
    <lineage>
        <taxon>Bacteria</taxon>
        <taxon>Bacillati</taxon>
        <taxon>Actinomycetota</taxon>
        <taxon>Actinomycetes</taxon>
        <taxon>Streptosporangiales</taxon>
        <taxon>Thermomonosporaceae</taxon>
        <taxon>Actinoallomurus</taxon>
    </lineage>
</organism>
<dbReference type="OrthoDB" id="4170613at2"/>